<dbReference type="Pfam" id="PF00291">
    <property type="entry name" value="PALP"/>
    <property type="match status" value="1"/>
</dbReference>
<dbReference type="InterPro" id="IPR036052">
    <property type="entry name" value="TrpB-like_PALP_sf"/>
</dbReference>
<dbReference type="GO" id="GO:0006565">
    <property type="term" value="P:L-serine catabolic process"/>
    <property type="evidence" value="ECO:0007669"/>
    <property type="project" value="TreeGrafter"/>
</dbReference>
<dbReference type="Gene3D" id="3.40.50.1100">
    <property type="match status" value="2"/>
</dbReference>
<gene>
    <name evidence="8" type="ORF">UFOPK2242_01518</name>
</gene>
<evidence type="ECO:0000256" key="5">
    <source>
        <dbReference type="ARBA" id="ARBA00023239"/>
    </source>
</evidence>
<dbReference type="PANTHER" id="PTHR48078:SF6">
    <property type="entry name" value="L-THREONINE DEHYDRATASE CATABOLIC TDCB"/>
    <property type="match status" value="1"/>
</dbReference>
<dbReference type="GO" id="GO:0004795">
    <property type="term" value="F:threonine synthase activity"/>
    <property type="evidence" value="ECO:0007669"/>
    <property type="project" value="UniProtKB-EC"/>
</dbReference>
<dbReference type="PANTHER" id="PTHR48078">
    <property type="entry name" value="THREONINE DEHYDRATASE, MITOCHONDRIAL-RELATED"/>
    <property type="match status" value="1"/>
</dbReference>
<evidence type="ECO:0000256" key="2">
    <source>
        <dbReference type="ARBA" id="ARBA00005517"/>
    </source>
</evidence>
<organism evidence="8">
    <name type="scientific">freshwater metagenome</name>
    <dbReference type="NCBI Taxonomy" id="449393"/>
    <lineage>
        <taxon>unclassified sequences</taxon>
        <taxon>metagenomes</taxon>
        <taxon>ecological metagenomes</taxon>
    </lineage>
</organism>
<accession>A0A6J6MGZ0</accession>
<evidence type="ECO:0000256" key="6">
    <source>
        <dbReference type="ARBA" id="ARBA00049144"/>
    </source>
</evidence>
<reference evidence="8" key="1">
    <citation type="submission" date="2020-05" db="EMBL/GenBank/DDBJ databases">
        <authorList>
            <person name="Chiriac C."/>
            <person name="Salcher M."/>
            <person name="Ghai R."/>
            <person name="Kavagutti S V."/>
        </authorList>
    </citation>
    <scope>NUCLEOTIDE SEQUENCE</scope>
</reference>
<sequence length="414" mass="43921">MAFVTALKCRECGREYPIEPSYTCSWCFGPLEVAYDYDAIRASVSRESIAAGPLSVWRYADLLPSERQESVDLGAGFTPLVRAPRLAAELGLGELWIKNDTLNPTNSFKDRVVSVALSKALEFGFKVVACASTGNLANSVAAHAAHAGLESYVFIPSNLEAGKIVTTAVYGGNLVAVDGNYDDVNRLCAELAGTYPWAFVNVNVRPYYAEGSKTLAFETAEQLGWQAPDHVVVPIASGSQLTKIHKGFHELFEVGLLDEEPSVRVSGAQALGCSPVATAFLEGSEVIKPVKPDTIAKSLAIGNPADGYFAIDAVRNTGGAMAAVTDDEIVDAIRLLARTEGIFAETAGGVTVATLSRLAASGVIRPDERVVIYITGHGLKTLEAVSPVVGPTATIRPNIEAFHDAFPALEESSK</sequence>
<keyword evidence="5" id="KW-0456">Lyase</keyword>
<evidence type="ECO:0000313" key="8">
    <source>
        <dbReference type="EMBL" id="CAB4672174.1"/>
    </source>
</evidence>
<dbReference type="SUPFAM" id="SSF53686">
    <property type="entry name" value="Tryptophan synthase beta subunit-like PLP-dependent enzymes"/>
    <property type="match status" value="1"/>
</dbReference>
<dbReference type="NCBIfam" id="TIGR00260">
    <property type="entry name" value="thrC"/>
    <property type="match status" value="1"/>
</dbReference>
<dbReference type="GO" id="GO:0009088">
    <property type="term" value="P:threonine biosynthetic process"/>
    <property type="evidence" value="ECO:0007669"/>
    <property type="project" value="InterPro"/>
</dbReference>
<dbReference type="PIRSF" id="PIRSF038945">
    <property type="entry name" value="Thr_synthase"/>
    <property type="match status" value="1"/>
</dbReference>
<comment type="similarity">
    <text evidence="2">Belongs to the threonine synthase family.</text>
</comment>
<dbReference type="InterPro" id="IPR001926">
    <property type="entry name" value="TrpB-like_PALP"/>
</dbReference>
<dbReference type="InterPro" id="IPR050147">
    <property type="entry name" value="Ser/Thr_Dehydratase"/>
</dbReference>
<evidence type="ECO:0000256" key="1">
    <source>
        <dbReference type="ARBA" id="ARBA00001933"/>
    </source>
</evidence>
<evidence type="ECO:0000259" key="7">
    <source>
        <dbReference type="Pfam" id="PF00291"/>
    </source>
</evidence>
<evidence type="ECO:0000256" key="4">
    <source>
        <dbReference type="ARBA" id="ARBA00022898"/>
    </source>
</evidence>
<proteinExistence type="inferred from homology"/>
<dbReference type="EMBL" id="CAEZWM010000248">
    <property type="protein sequence ID" value="CAB4672174.1"/>
    <property type="molecule type" value="Genomic_DNA"/>
</dbReference>
<feature type="domain" description="Tryptophan synthase beta chain-like PALP" evidence="7">
    <location>
        <begin position="72"/>
        <end position="376"/>
    </location>
</feature>
<comment type="catalytic activity">
    <reaction evidence="6">
        <text>O-phospho-L-homoserine + H2O = L-threonine + phosphate</text>
        <dbReference type="Rhea" id="RHEA:10840"/>
        <dbReference type="ChEBI" id="CHEBI:15377"/>
        <dbReference type="ChEBI" id="CHEBI:43474"/>
        <dbReference type="ChEBI" id="CHEBI:57590"/>
        <dbReference type="ChEBI" id="CHEBI:57926"/>
        <dbReference type="EC" id="4.2.3.1"/>
    </reaction>
</comment>
<dbReference type="GO" id="GO:0003941">
    <property type="term" value="F:L-serine ammonia-lyase activity"/>
    <property type="evidence" value="ECO:0007669"/>
    <property type="project" value="TreeGrafter"/>
</dbReference>
<dbReference type="GO" id="GO:0004794">
    <property type="term" value="F:threonine deaminase activity"/>
    <property type="evidence" value="ECO:0007669"/>
    <property type="project" value="TreeGrafter"/>
</dbReference>
<name>A0A6J6MGZ0_9ZZZZ</name>
<dbReference type="GO" id="GO:0006567">
    <property type="term" value="P:L-threonine catabolic process"/>
    <property type="evidence" value="ECO:0007669"/>
    <property type="project" value="TreeGrafter"/>
</dbReference>
<evidence type="ECO:0000256" key="3">
    <source>
        <dbReference type="ARBA" id="ARBA00018679"/>
    </source>
</evidence>
<comment type="cofactor">
    <cofactor evidence="1">
        <name>pyridoxal 5'-phosphate</name>
        <dbReference type="ChEBI" id="CHEBI:597326"/>
    </cofactor>
</comment>
<dbReference type="InterPro" id="IPR026260">
    <property type="entry name" value="Thr_Synthase_bac/arc"/>
</dbReference>
<dbReference type="AlphaFoldDB" id="A0A6J6MGZ0"/>
<dbReference type="InterPro" id="IPR004450">
    <property type="entry name" value="Thr_synthase-like"/>
</dbReference>
<dbReference type="NCBIfam" id="NF006050">
    <property type="entry name" value="PRK08197.1"/>
    <property type="match status" value="1"/>
</dbReference>
<protein>
    <recommendedName>
        <fullName evidence="3">Threonine synthase</fullName>
    </recommendedName>
</protein>
<keyword evidence="4" id="KW-0663">Pyridoxal phosphate</keyword>
<dbReference type="GO" id="GO:0009097">
    <property type="term" value="P:isoleucine biosynthetic process"/>
    <property type="evidence" value="ECO:0007669"/>
    <property type="project" value="TreeGrafter"/>
</dbReference>
<dbReference type="CDD" id="cd01563">
    <property type="entry name" value="Thr-synth_1"/>
    <property type="match status" value="1"/>
</dbReference>